<evidence type="ECO:0000313" key="1">
    <source>
        <dbReference type="EMBL" id="EFO65089.1"/>
    </source>
</evidence>
<sequence length="62" mass="6993">MSESSFPEFCARKMVALLSSPYISGKSLSGHFSVTCSMMFSWVMGRWEGNPYVSLTYDRSKP</sequence>
<name>E1EXK2_GIAIA</name>
<proteinExistence type="predicted"/>
<dbReference type="AlphaFoldDB" id="E1EXK2"/>
<organism evidence="1 2">
    <name type="scientific">Giardia intestinalis (strain P15)</name>
    <name type="common">Giardia lamblia</name>
    <dbReference type="NCBI Taxonomy" id="658858"/>
    <lineage>
        <taxon>Eukaryota</taxon>
        <taxon>Metamonada</taxon>
        <taxon>Diplomonadida</taxon>
        <taxon>Hexamitidae</taxon>
        <taxon>Giardiinae</taxon>
        <taxon>Giardia</taxon>
    </lineage>
</organism>
<accession>E1EXK2</accession>
<evidence type="ECO:0000313" key="2">
    <source>
        <dbReference type="Proteomes" id="UP000008974"/>
    </source>
</evidence>
<dbReference type="EMBL" id="ACVC01000048">
    <property type="protein sequence ID" value="EFO65089.1"/>
    <property type="molecule type" value="Genomic_DNA"/>
</dbReference>
<gene>
    <name evidence="1" type="ORF">GLP15_1546</name>
</gene>
<comment type="caution">
    <text evidence="1">The sequence shown here is derived from an EMBL/GenBank/DDBJ whole genome shotgun (WGS) entry which is preliminary data.</text>
</comment>
<dbReference type="Proteomes" id="UP000008974">
    <property type="component" value="Unassembled WGS sequence"/>
</dbReference>
<dbReference type="VEuPathDB" id="GiardiaDB:GLP15_1546"/>
<reference evidence="1 2" key="1">
    <citation type="journal article" date="2010" name="BMC Genomics">
        <title>Genome analysis and comparative genomics of a Giardia intestinalis assemblage E isolate.</title>
        <authorList>
            <person name="Jerlstrom-Hultqvist J."/>
            <person name="Franzen O."/>
            <person name="Ankarklev J."/>
            <person name="Xu F."/>
            <person name="Nohynkova E."/>
            <person name="Andersson J.O."/>
            <person name="Svard S.G."/>
            <person name="Andersson B."/>
        </authorList>
    </citation>
    <scope>NUCLEOTIDE SEQUENCE [LARGE SCALE GENOMIC DNA]</scope>
    <source>
        <strain evidence="1 2">P15</strain>
    </source>
</reference>
<protein>
    <submittedName>
        <fullName evidence="1">Uncharacterized protein</fullName>
    </submittedName>
</protein>